<dbReference type="PANTHER" id="PTHR11260">
    <property type="entry name" value="GLUTATHIONE S-TRANSFERASE, GST, SUPERFAMILY, GST DOMAIN CONTAINING"/>
    <property type="match status" value="1"/>
</dbReference>
<protein>
    <recommendedName>
        <fullName evidence="1">glutathione transferase</fullName>
        <ecNumber evidence="1">2.5.1.18</ecNumber>
    </recommendedName>
</protein>
<dbReference type="EC" id="2.5.1.18" evidence="1"/>
<dbReference type="CDD" id="cd03185">
    <property type="entry name" value="GST_C_Tau"/>
    <property type="match status" value="2"/>
</dbReference>
<proteinExistence type="predicted"/>
<dbReference type="InterPro" id="IPR004045">
    <property type="entry name" value="Glutathione_S-Trfase_N"/>
</dbReference>
<evidence type="ECO:0000313" key="6">
    <source>
        <dbReference type="EMBL" id="KAJ7015035.1"/>
    </source>
</evidence>
<dbReference type="PANTHER" id="PTHR11260:SF781">
    <property type="entry name" value="GLUTATHIONE S-TRANSFERASE U19"/>
    <property type="match status" value="1"/>
</dbReference>
<dbReference type="InterPro" id="IPR045073">
    <property type="entry name" value="Omega/Tau-like"/>
</dbReference>
<reference evidence="6 7" key="1">
    <citation type="journal article" date="2023" name="Mol. Ecol. Resour.">
        <title>Chromosome-level genome assembly of a triploid poplar Populus alba 'Berolinensis'.</title>
        <authorList>
            <person name="Chen S."/>
            <person name="Yu Y."/>
            <person name="Wang X."/>
            <person name="Wang S."/>
            <person name="Zhang T."/>
            <person name="Zhou Y."/>
            <person name="He R."/>
            <person name="Meng N."/>
            <person name="Wang Y."/>
            <person name="Liu W."/>
            <person name="Liu Z."/>
            <person name="Liu J."/>
            <person name="Guo Q."/>
            <person name="Huang H."/>
            <person name="Sederoff R.R."/>
            <person name="Wang G."/>
            <person name="Qu G."/>
            <person name="Chen S."/>
        </authorList>
    </citation>
    <scope>NUCLEOTIDE SEQUENCE [LARGE SCALE GENOMIC DNA]</scope>
    <source>
        <strain evidence="6">SC-2020</strain>
    </source>
</reference>
<dbReference type="FunFam" id="3.40.30.10:FF:000014">
    <property type="entry name" value="Tau class glutathione S-transferase"/>
    <property type="match status" value="2"/>
</dbReference>
<dbReference type="SUPFAM" id="SSF52833">
    <property type="entry name" value="Thioredoxin-like"/>
    <property type="match status" value="3"/>
</dbReference>
<organism evidence="6 7">
    <name type="scientific">Populus alba x Populus x berolinensis</name>
    <dbReference type="NCBI Taxonomy" id="444605"/>
    <lineage>
        <taxon>Eukaryota</taxon>
        <taxon>Viridiplantae</taxon>
        <taxon>Streptophyta</taxon>
        <taxon>Embryophyta</taxon>
        <taxon>Tracheophyta</taxon>
        <taxon>Spermatophyta</taxon>
        <taxon>Magnoliopsida</taxon>
        <taxon>eudicotyledons</taxon>
        <taxon>Gunneridae</taxon>
        <taxon>Pentapetalae</taxon>
        <taxon>rosids</taxon>
        <taxon>fabids</taxon>
        <taxon>Malpighiales</taxon>
        <taxon>Salicaceae</taxon>
        <taxon>Saliceae</taxon>
        <taxon>Populus</taxon>
    </lineage>
</organism>
<sequence>MAGDQVTLLDFWASPFGMRVRIALAEKGVKYEYSEQDLKNKSALLLQMNPVHKKIPVLVHNGKPVCESLIIVQYIDDVWKEKAPLLPSDPYQRAQSRFWADFVDKKLYDLGRKIWTTKGEDQEAAKKDFIDSLKLLEGELGDKPYFGGETLGYVDVTLVPFYCWFYAYETVGNFNLEDDCPKLIAYCKRCLQKESVSKSLEDPQKVRDFVVMRRKMLGLEMPGDQVTLLNFWASPFGMRVRIELAEKGVKYEYSEQDLRNKSDLLLQANHVHKKIPVLVHNGKPVCEMVVENGEGEECVKKDRAIYTHTYRVNKSTLEIKLDILTRYTLSHYKCWLFQADKAQLLQSKKTNKPNFASSIFFFTSRMAGDQVTLLDFWSSPFGMRVRIALAEKGVKYEYSEQDLRNKSDLLLQMNPVHKKIPVLVHDGKPVCESLIIVQYIDEVWKDKAPLMPSDPYERAQSRFWADFVDKKIYDFGRKIWTTNGEDQEAAKKDFIDSLKLLEGELGDKPYFGGETLGYVDVALLPFYCWFYAYETIGNFNIEVDCPKLIACCKRCLQKESVSKSLKDFQILYDFAVMVRKKLGLE</sequence>
<dbReference type="PROSITE" id="PS50404">
    <property type="entry name" value="GST_NTER"/>
    <property type="match status" value="3"/>
</dbReference>
<accession>A0AAD6WJN6</accession>
<dbReference type="CDD" id="cd03058">
    <property type="entry name" value="GST_N_Tau"/>
    <property type="match status" value="3"/>
</dbReference>
<dbReference type="SFLD" id="SFLDG00358">
    <property type="entry name" value="Main_(cytGST)"/>
    <property type="match status" value="2"/>
</dbReference>
<name>A0AAD6WJN6_9ROSI</name>
<dbReference type="PROSITE" id="PS50405">
    <property type="entry name" value="GST_CTER"/>
    <property type="match status" value="2"/>
</dbReference>
<dbReference type="Pfam" id="PF13410">
    <property type="entry name" value="GST_C_2"/>
    <property type="match status" value="2"/>
</dbReference>
<dbReference type="GO" id="GO:0005737">
    <property type="term" value="C:cytoplasm"/>
    <property type="evidence" value="ECO:0007669"/>
    <property type="project" value="TreeGrafter"/>
</dbReference>
<feature type="domain" description="GST N-terminal" evidence="4">
    <location>
        <begin position="369"/>
        <end position="448"/>
    </location>
</feature>
<dbReference type="InterPro" id="IPR036249">
    <property type="entry name" value="Thioredoxin-like_sf"/>
</dbReference>
<dbReference type="GO" id="GO:0006749">
    <property type="term" value="P:glutathione metabolic process"/>
    <property type="evidence" value="ECO:0007669"/>
    <property type="project" value="InterPro"/>
</dbReference>
<evidence type="ECO:0000313" key="7">
    <source>
        <dbReference type="Proteomes" id="UP001164929"/>
    </source>
</evidence>
<comment type="caution">
    <text evidence="6">The sequence shown here is derived from an EMBL/GenBank/DDBJ whole genome shotgun (WGS) entry which is preliminary data.</text>
</comment>
<feature type="domain" description="GST N-terminal" evidence="4">
    <location>
        <begin position="4"/>
        <end position="83"/>
    </location>
</feature>
<dbReference type="InterPro" id="IPR040079">
    <property type="entry name" value="Glutathione_S-Trfase"/>
</dbReference>
<evidence type="ECO:0000256" key="2">
    <source>
        <dbReference type="ARBA" id="ARBA00022679"/>
    </source>
</evidence>
<dbReference type="Proteomes" id="UP001164929">
    <property type="component" value="Chromosome 1"/>
</dbReference>
<dbReference type="SFLD" id="SFLDG01152">
    <property type="entry name" value="Main.3:_Omega-_and_Tau-like"/>
    <property type="match status" value="2"/>
</dbReference>
<keyword evidence="7" id="KW-1185">Reference proteome</keyword>
<evidence type="ECO:0000256" key="1">
    <source>
        <dbReference type="ARBA" id="ARBA00012452"/>
    </source>
</evidence>
<dbReference type="Gene3D" id="1.20.1050.10">
    <property type="match status" value="2"/>
</dbReference>
<dbReference type="Gene3D" id="3.40.30.10">
    <property type="entry name" value="Glutaredoxin"/>
    <property type="match status" value="3"/>
</dbReference>
<dbReference type="InterPro" id="IPR036282">
    <property type="entry name" value="Glutathione-S-Trfase_C_sf"/>
</dbReference>
<comment type="catalytic activity">
    <reaction evidence="3">
        <text>RX + glutathione = an S-substituted glutathione + a halide anion + H(+)</text>
        <dbReference type="Rhea" id="RHEA:16437"/>
        <dbReference type="ChEBI" id="CHEBI:15378"/>
        <dbReference type="ChEBI" id="CHEBI:16042"/>
        <dbReference type="ChEBI" id="CHEBI:17792"/>
        <dbReference type="ChEBI" id="CHEBI:57925"/>
        <dbReference type="ChEBI" id="CHEBI:90779"/>
        <dbReference type="EC" id="2.5.1.18"/>
    </reaction>
</comment>
<gene>
    <name evidence="6" type="ORF">NC653_004355</name>
</gene>
<dbReference type="InterPro" id="IPR010987">
    <property type="entry name" value="Glutathione-S-Trfase_C-like"/>
</dbReference>
<dbReference type="AlphaFoldDB" id="A0AAD6WJN6"/>
<dbReference type="FunFam" id="1.20.1050.10:FF:000018">
    <property type="entry name" value="Glutathione S-transferase U20"/>
    <property type="match status" value="2"/>
</dbReference>
<evidence type="ECO:0000259" key="5">
    <source>
        <dbReference type="PROSITE" id="PS50405"/>
    </source>
</evidence>
<feature type="domain" description="GST C-terminal" evidence="5">
    <location>
        <begin position="89"/>
        <end position="209"/>
    </location>
</feature>
<keyword evidence="2" id="KW-0808">Transferase</keyword>
<dbReference type="SUPFAM" id="SSF47616">
    <property type="entry name" value="GST C-terminal domain-like"/>
    <property type="match status" value="2"/>
</dbReference>
<evidence type="ECO:0000259" key="4">
    <source>
        <dbReference type="PROSITE" id="PS50404"/>
    </source>
</evidence>
<dbReference type="SFLD" id="SFLDS00019">
    <property type="entry name" value="Glutathione_Transferase_(cytos"/>
    <property type="match status" value="2"/>
</dbReference>
<feature type="domain" description="GST N-terminal" evidence="4">
    <location>
        <begin position="224"/>
        <end position="317"/>
    </location>
</feature>
<evidence type="ECO:0000256" key="3">
    <source>
        <dbReference type="ARBA" id="ARBA00047960"/>
    </source>
</evidence>
<feature type="domain" description="GST C-terminal" evidence="5">
    <location>
        <begin position="454"/>
        <end position="574"/>
    </location>
</feature>
<dbReference type="EMBL" id="JAQIZT010000001">
    <property type="protein sequence ID" value="KAJ7015035.1"/>
    <property type="molecule type" value="Genomic_DNA"/>
</dbReference>
<dbReference type="InterPro" id="IPR045074">
    <property type="entry name" value="GST_C_Tau"/>
</dbReference>
<dbReference type="GO" id="GO:0004364">
    <property type="term" value="F:glutathione transferase activity"/>
    <property type="evidence" value="ECO:0007669"/>
    <property type="project" value="UniProtKB-EC"/>
</dbReference>
<dbReference type="Pfam" id="PF02798">
    <property type="entry name" value="GST_N"/>
    <property type="match status" value="3"/>
</dbReference>